<dbReference type="InterPro" id="IPR019548">
    <property type="entry name" value="CTF/NFI_DNA-bd_N"/>
</dbReference>
<feature type="region of interest" description="Disordered" evidence="8">
    <location>
        <begin position="615"/>
        <end position="637"/>
    </location>
</feature>
<dbReference type="InterPro" id="IPR000647">
    <property type="entry name" value="CTF/NFI"/>
</dbReference>
<keyword evidence="6" id="KW-0804">Transcription</keyword>
<keyword evidence="2" id="KW-0235">DNA replication</keyword>
<keyword evidence="11" id="KW-1185">Reference proteome</keyword>
<evidence type="ECO:0000313" key="10">
    <source>
        <dbReference type="EMBL" id="KAI1719969.1"/>
    </source>
</evidence>
<dbReference type="PANTHER" id="PTHR11492:SF8">
    <property type="entry name" value="NUCLEAR FACTOR I, ISOFORM B"/>
    <property type="match status" value="1"/>
</dbReference>
<evidence type="ECO:0000256" key="6">
    <source>
        <dbReference type="ARBA" id="ARBA00023163"/>
    </source>
</evidence>
<evidence type="ECO:0000256" key="4">
    <source>
        <dbReference type="ARBA" id="ARBA00023125"/>
    </source>
</evidence>
<dbReference type="Pfam" id="PF10524">
    <property type="entry name" value="NfI_DNAbd_pre-N"/>
    <property type="match status" value="1"/>
</dbReference>
<evidence type="ECO:0000256" key="3">
    <source>
        <dbReference type="ARBA" id="ARBA00023015"/>
    </source>
</evidence>
<dbReference type="Pfam" id="PF03165">
    <property type="entry name" value="MH1"/>
    <property type="match status" value="1"/>
</dbReference>
<evidence type="ECO:0000256" key="8">
    <source>
        <dbReference type="SAM" id="MobiDB-lite"/>
    </source>
</evidence>
<keyword evidence="5" id="KW-0010">Activator</keyword>
<feature type="compositionally biased region" description="Polar residues" evidence="8">
    <location>
        <begin position="1009"/>
        <end position="1037"/>
    </location>
</feature>
<sequence>MSSASIVPTGSHAEWNASPVINTYSPKSTSFGSREESIPEEFHPFVEDLLPYVKDFSYVWFNLQAAKRKHAKRFDKRMTTEEELRAKEALIAERPENKQKWAGRLLGKLRKDIQPAFRDAFVQSVTGKQPAVCVLSNPDQKGKMRRIDCLRQADKVWRIDLVMVILFKGIPLESTDGERLEKCAECEHPQLCVNPYHISIAVRELDLFLANFIFTTDPSKGRIKEQGIIATNSTSTNETNLDDDDQAVEGIWGTDVFSAYELKILTRPSILSTTNGVITANYSRVKEESFGGESSSSMWLSPGSSGFNESMSPGNALKIFNTGPSSSALNSGNKVLNLSSDQNGLVNGLPKPLALVPRYSLDSKAQLKPVKTKLQSLPVNTGTLTKQDICLGSGRNLSNGTPTEEMDDPVEKRSRHASKDSVGSVNEEVKRITGANSNTTTPSAEAQCVRLINAHDLPPNTTYTIKLDHTLLQAGGSCNDGQIYVLTNPNQHFSASETVLGTSSIASLSTPSNKALPSSGSAFSAPVNVSKSTHSMANETPHSIIKTNFFKAIDGAGSMERSSPVAGSSSNINCALRVQTTVADAAMRSHLLKLQAMPSGEVHLENKHAPLISSRKRNSNAISPSTPKSTSTAVTGAPTSNIIIRTTNAYPNLEPNNHDHPVTRVIVQKKDSSIEPLPTKQILVNNIVGSAPSNMSSVQSPQHSKAYSLVSPVREFISKPTDMTIPTPRPIVPQPAGSINNGIHANHISVPQASMIRNGYQSTLASPVPFLGAGQYNTVFSSPLTTPRGTPIPGARPSGINEDDYNSLVQSVMAINQCGNVQGQILSYLHENSRSPLLYSSMGSTSLANLGMHASKTSTSTANNSTLLRPLSGIIPGLDTLTSIASTQRAISTVLGLSAPLIGTLTTSQTATATSPIVDSTTNTEIFTRNIELPDSTTSSNDKSKISISPSTISNSSSSSNGSLGMGLATSVVSSAGLAAMSNIGISRLLPTNFATASPTTAPVAGNNIHHSSPSSAAGFSGKINGNTSDSTSHKGT</sequence>
<feature type="region of interest" description="Disordered" evidence="8">
    <location>
        <begin position="392"/>
        <end position="427"/>
    </location>
</feature>
<accession>A0AAD4N7G0</accession>
<keyword evidence="4" id="KW-0238">DNA-binding</keyword>
<dbReference type="InterPro" id="IPR003619">
    <property type="entry name" value="MAD_homology1_Dwarfin-type"/>
</dbReference>
<dbReference type="GO" id="GO:0000978">
    <property type="term" value="F:RNA polymerase II cis-regulatory region sequence-specific DNA binding"/>
    <property type="evidence" value="ECO:0007669"/>
    <property type="project" value="TreeGrafter"/>
</dbReference>
<dbReference type="SMART" id="SM00523">
    <property type="entry name" value="DWA"/>
    <property type="match status" value="1"/>
</dbReference>
<keyword evidence="7" id="KW-0539">Nucleus</keyword>
<feature type="compositionally biased region" description="Polar residues" evidence="8">
    <location>
        <begin position="619"/>
        <end position="637"/>
    </location>
</feature>
<dbReference type="AlphaFoldDB" id="A0AAD4N7G0"/>
<evidence type="ECO:0000256" key="5">
    <source>
        <dbReference type="ARBA" id="ARBA00023159"/>
    </source>
</evidence>
<dbReference type="Proteomes" id="UP001201812">
    <property type="component" value="Unassembled WGS sequence"/>
</dbReference>
<protein>
    <submittedName>
        <fullName evidence="10">MH1 domain-containing protein</fullName>
    </submittedName>
</protein>
<organism evidence="10 11">
    <name type="scientific">Ditylenchus destructor</name>
    <dbReference type="NCBI Taxonomy" id="166010"/>
    <lineage>
        <taxon>Eukaryota</taxon>
        <taxon>Metazoa</taxon>
        <taxon>Ecdysozoa</taxon>
        <taxon>Nematoda</taxon>
        <taxon>Chromadorea</taxon>
        <taxon>Rhabditida</taxon>
        <taxon>Tylenchina</taxon>
        <taxon>Tylenchomorpha</taxon>
        <taxon>Sphaerularioidea</taxon>
        <taxon>Anguinidae</taxon>
        <taxon>Anguininae</taxon>
        <taxon>Ditylenchus</taxon>
    </lineage>
</organism>
<dbReference type="PANTHER" id="PTHR11492">
    <property type="entry name" value="NUCLEAR FACTOR I"/>
    <property type="match status" value="1"/>
</dbReference>
<proteinExistence type="predicted"/>
<evidence type="ECO:0000256" key="1">
    <source>
        <dbReference type="ARBA" id="ARBA00004123"/>
    </source>
</evidence>
<feature type="region of interest" description="Disordered" evidence="8">
    <location>
        <begin position="1005"/>
        <end position="1037"/>
    </location>
</feature>
<feature type="domain" description="CTF/NF-I" evidence="9">
    <location>
        <begin position="31"/>
        <end position="224"/>
    </location>
</feature>
<evidence type="ECO:0000256" key="7">
    <source>
        <dbReference type="ARBA" id="ARBA00023242"/>
    </source>
</evidence>
<name>A0AAD4N7G0_9BILA</name>
<reference evidence="10" key="1">
    <citation type="submission" date="2022-01" db="EMBL/GenBank/DDBJ databases">
        <title>Genome Sequence Resource for Two Populations of Ditylenchus destructor, the Migratory Endoparasitic Phytonematode.</title>
        <authorList>
            <person name="Zhang H."/>
            <person name="Lin R."/>
            <person name="Xie B."/>
        </authorList>
    </citation>
    <scope>NUCLEOTIDE SEQUENCE</scope>
    <source>
        <strain evidence="10">BazhouSP</strain>
    </source>
</reference>
<feature type="compositionally biased region" description="Low complexity" evidence="8">
    <location>
        <begin position="946"/>
        <end position="961"/>
    </location>
</feature>
<dbReference type="PROSITE" id="PS51080">
    <property type="entry name" value="CTF_NFI_2"/>
    <property type="match status" value="1"/>
</dbReference>
<evidence type="ECO:0000313" key="11">
    <source>
        <dbReference type="Proteomes" id="UP001201812"/>
    </source>
</evidence>
<dbReference type="EMBL" id="JAKKPZ010000006">
    <property type="protein sequence ID" value="KAI1719969.1"/>
    <property type="molecule type" value="Genomic_DNA"/>
</dbReference>
<feature type="region of interest" description="Disordered" evidence="8">
    <location>
        <begin position="929"/>
        <end position="961"/>
    </location>
</feature>
<evidence type="ECO:0000256" key="2">
    <source>
        <dbReference type="ARBA" id="ARBA00022705"/>
    </source>
</evidence>
<dbReference type="GO" id="GO:0005634">
    <property type="term" value="C:nucleus"/>
    <property type="evidence" value="ECO:0007669"/>
    <property type="project" value="UniProtKB-SubCell"/>
</dbReference>
<keyword evidence="3" id="KW-0805">Transcription regulation</keyword>
<dbReference type="GO" id="GO:0051239">
    <property type="term" value="P:regulation of multicellular organismal process"/>
    <property type="evidence" value="ECO:0007669"/>
    <property type="project" value="UniProtKB-ARBA"/>
</dbReference>
<comment type="subcellular location">
    <subcellularLocation>
        <location evidence="1">Nucleus</location>
    </subcellularLocation>
</comment>
<dbReference type="GO" id="GO:0045893">
    <property type="term" value="P:positive regulation of DNA-templated transcription"/>
    <property type="evidence" value="ECO:0007669"/>
    <property type="project" value="UniProtKB-ARBA"/>
</dbReference>
<dbReference type="GO" id="GO:0000981">
    <property type="term" value="F:DNA-binding transcription factor activity, RNA polymerase II-specific"/>
    <property type="evidence" value="ECO:0007669"/>
    <property type="project" value="TreeGrafter"/>
</dbReference>
<gene>
    <name evidence="10" type="ORF">DdX_05331</name>
</gene>
<comment type="caution">
    <text evidence="10">The sequence shown here is derived from an EMBL/GenBank/DDBJ whole genome shotgun (WGS) entry which is preliminary data.</text>
</comment>
<dbReference type="InterPro" id="IPR020604">
    <property type="entry name" value="CTF/NFI_DNA-bd-dom"/>
</dbReference>
<dbReference type="GO" id="GO:0006260">
    <property type="term" value="P:DNA replication"/>
    <property type="evidence" value="ECO:0007669"/>
    <property type="project" value="UniProtKB-KW"/>
</dbReference>
<evidence type="ECO:0000259" key="9">
    <source>
        <dbReference type="PROSITE" id="PS51080"/>
    </source>
</evidence>